<dbReference type="EMBL" id="BMFN01000003">
    <property type="protein sequence ID" value="GGF74938.1"/>
    <property type="molecule type" value="Genomic_DNA"/>
</dbReference>
<name>A0ACB5PV35_9BACT</name>
<dbReference type="Proteomes" id="UP000605392">
    <property type="component" value="Unassembled WGS sequence"/>
</dbReference>
<proteinExistence type="predicted"/>
<protein>
    <submittedName>
        <fullName evidence="1">Uncharacterized protein</fullName>
    </submittedName>
</protein>
<organism evidence="1 2">
    <name type="scientific">Hymenobacter qilianensis</name>
    <dbReference type="NCBI Taxonomy" id="1385715"/>
    <lineage>
        <taxon>Bacteria</taxon>
        <taxon>Pseudomonadati</taxon>
        <taxon>Bacteroidota</taxon>
        <taxon>Cytophagia</taxon>
        <taxon>Cytophagales</taxon>
        <taxon>Hymenobacteraceae</taxon>
        <taxon>Hymenobacter</taxon>
    </lineage>
</organism>
<evidence type="ECO:0000313" key="1">
    <source>
        <dbReference type="EMBL" id="GGF74938.1"/>
    </source>
</evidence>
<gene>
    <name evidence="1" type="ORF">GCM10011375_32510</name>
</gene>
<keyword evidence="2" id="KW-1185">Reference proteome</keyword>
<reference evidence="1 2" key="1">
    <citation type="journal article" date="2019" name="Int. J. Syst. Evol. Microbiol.">
        <title>The Global Catalogue of Microorganisms (GCM) 10K type strain sequencing project: providing services to taxonomists for standard genome sequencing and annotation.</title>
        <authorList>
            <consortium name="The Broad Institute Genomics Platform"/>
            <consortium name="The Broad Institute Genome Sequencing Center for Infectious Disease"/>
            <person name="Wu L."/>
            <person name="Ma J."/>
        </authorList>
    </citation>
    <scope>NUCLEOTIDE SEQUENCE [LARGE SCALE GENOMIC DNA]</scope>
    <source>
        <strain evidence="1 2">CGMCC 1.12720</strain>
    </source>
</reference>
<comment type="caution">
    <text evidence="1">The sequence shown here is derived from an EMBL/GenBank/DDBJ whole genome shotgun (WGS) entry which is preliminary data.</text>
</comment>
<sequence length="51" mass="5366">MTLFLFVDVGGAEKDIYRVPPLQASSVLAPTVGQLLGMAFLAVIGCGLAEW</sequence>
<evidence type="ECO:0000313" key="2">
    <source>
        <dbReference type="Proteomes" id="UP000605392"/>
    </source>
</evidence>
<accession>A0ACB5PV35</accession>